<dbReference type="RefSeq" id="WP_186934445.1">
    <property type="nucleotide sequence ID" value="NZ_JACOPS010000001.1"/>
</dbReference>
<dbReference type="InterPro" id="IPR041073">
    <property type="entry name" value="MobL"/>
</dbReference>
<comment type="caution">
    <text evidence="2">The sequence shown here is derived from an EMBL/GenBank/DDBJ whole genome shotgun (WGS) entry which is preliminary data.</text>
</comment>
<dbReference type="Proteomes" id="UP000636755">
    <property type="component" value="Unassembled WGS sequence"/>
</dbReference>
<sequence>MARLVTKFKYLKPNRKVSAGGYAKYISTREGVEKIDDTKKFAPATAKQKNLIEKILKDFPDSKDMFEYVDYLEKQNQGSASDFISRVMEDYAYEISGRKTYANYIATRPRAERFGSHGLFTDDGVQVQLSKVTEELDRHKGNIWTAIISIRREDAERLGFNTGARWRDMLRTQTEALAKNLKIPMENLRWYAAFHNESYHPHVHLIAYSTVENEGYLTQKGVENLRSSFARDIFQQDLLCIYEKQTEHRDKLRAEARDIVEDLVSKINSEIYISASIQHKLLELADRLSQTKGKKVYGYPKPDVKALVDSIVDELANDSRIKKLYDLWYEQKENTIRTYTDEMPQRIPLVDNKEFKSIKNAIIKEALKLIPNEDKIEESENADEEPVLNPFEYEENTSAESVFDSDRGVLYPRYSIKTNSNSVAVSSLYLLRYLCNMLQSRLRFEEKQKAQRTDKKLQQKINDKKQAQGLKM</sequence>
<reference evidence="2 3" key="1">
    <citation type="submission" date="2020-08" db="EMBL/GenBank/DDBJ databases">
        <title>Genome public.</title>
        <authorList>
            <person name="Liu C."/>
            <person name="Sun Q."/>
        </authorList>
    </citation>
    <scope>NUCLEOTIDE SEQUENCE [LARGE SCALE GENOMIC DNA]</scope>
    <source>
        <strain evidence="2 3">NSJ-71</strain>
    </source>
</reference>
<dbReference type="Pfam" id="PF18555">
    <property type="entry name" value="MobL"/>
    <property type="match status" value="1"/>
</dbReference>
<dbReference type="EMBL" id="JACOPS010000001">
    <property type="protein sequence ID" value="MBC5727018.1"/>
    <property type="molecule type" value="Genomic_DNA"/>
</dbReference>
<feature type="compositionally biased region" description="Basic and acidic residues" evidence="1">
    <location>
        <begin position="449"/>
        <end position="466"/>
    </location>
</feature>
<dbReference type="InterPro" id="IPR048102">
    <property type="entry name" value="MobP3"/>
</dbReference>
<keyword evidence="3" id="KW-1185">Reference proteome</keyword>
<feature type="region of interest" description="Disordered" evidence="1">
    <location>
        <begin position="449"/>
        <end position="472"/>
    </location>
</feature>
<protein>
    <submittedName>
        <fullName evidence="2">Serine/threonine protein phosphatase</fullName>
    </submittedName>
</protein>
<name>A0ABR7HHN8_9FIRM</name>
<accession>A0ABR7HHN8</accession>
<gene>
    <name evidence="2" type="ORF">H8R91_00470</name>
</gene>
<organism evidence="2 3">
    <name type="scientific">Ruminococcus intestinalis</name>
    <dbReference type="NCBI Taxonomy" id="2763066"/>
    <lineage>
        <taxon>Bacteria</taxon>
        <taxon>Bacillati</taxon>
        <taxon>Bacillota</taxon>
        <taxon>Clostridia</taxon>
        <taxon>Eubacteriales</taxon>
        <taxon>Oscillospiraceae</taxon>
        <taxon>Ruminococcus</taxon>
    </lineage>
</organism>
<dbReference type="NCBIfam" id="NF041499">
    <property type="entry name" value="MobP3"/>
    <property type="match status" value="1"/>
</dbReference>
<proteinExistence type="predicted"/>
<evidence type="ECO:0000313" key="2">
    <source>
        <dbReference type="EMBL" id="MBC5727018.1"/>
    </source>
</evidence>
<evidence type="ECO:0000313" key="3">
    <source>
        <dbReference type="Proteomes" id="UP000636755"/>
    </source>
</evidence>
<evidence type="ECO:0000256" key="1">
    <source>
        <dbReference type="SAM" id="MobiDB-lite"/>
    </source>
</evidence>